<dbReference type="STRING" id="36166.T1GHL0"/>
<evidence type="ECO:0000259" key="2">
    <source>
        <dbReference type="PROSITE" id="PS51192"/>
    </source>
</evidence>
<dbReference type="GO" id="GO:0005524">
    <property type="term" value="F:ATP binding"/>
    <property type="evidence" value="ECO:0007669"/>
    <property type="project" value="InterPro"/>
</dbReference>
<dbReference type="CDD" id="cd18010">
    <property type="entry name" value="DEXHc_HARP_SMARCAL1"/>
    <property type="match status" value="1"/>
</dbReference>
<reference evidence="4" key="2">
    <citation type="submission" date="2015-06" db="UniProtKB">
        <authorList>
            <consortium name="EnsemblMetazoa"/>
        </authorList>
    </citation>
    <scope>IDENTIFICATION</scope>
</reference>
<dbReference type="OMA" id="DMANSAH"/>
<dbReference type="SMART" id="SM00487">
    <property type="entry name" value="DEXDc"/>
    <property type="match status" value="1"/>
</dbReference>
<dbReference type="GO" id="GO:0043596">
    <property type="term" value="C:nuclear replication fork"/>
    <property type="evidence" value="ECO:0007669"/>
    <property type="project" value="TreeGrafter"/>
</dbReference>
<evidence type="ECO:0008006" key="6">
    <source>
        <dbReference type="Google" id="ProtNLM"/>
    </source>
</evidence>
<evidence type="ECO:0000313" key="5">
    <source>
        <dbReference type="Proteomes" id="UP000015102"/>
    </source>
</evidence>
<dbReference type="InterPro" id="IPR001650">
    <property type="entry name" value="Helicase_C-like"/>
</dbReference>
<dbReference type="AlphaFoldDB" id="T1GHL0"/>
<dbReference type="Gene3D" id="3.40.50.10810">
    <property type="entry name" value="Tandem AAA-ATPase domain"/>
    <property type="match status" value="1"/>
</dbReference>
<evidence type="ECO:0000259" key="3">
    <source>
        <dbReference type="PROSITE" id="PS51194"/>
    </source>
</evidence>
<accession>T1GHL0</accession>
<name>T1GHL0_MEGSC</name>
<evidence type="ECO:0000313" key="4">
    <source>
        <dbReference type="EnsemblMetazoa" id="MESCA002914-PA"/>
    </source>
</evidence>
<dbReference type="EnsemblMetazoa" id="MESCA002914-RA">
    <property type="protein sequence ID" value="MESCA002914-PA"/>
    <property type="gene ID" value="MESCA002914"/>
</dbReference>
<keyword evidence="5" id="KW-1185">Reference proteome</keyword>
<dbReference type="EMBL" id="CAQQ02076907">
    <property type="status" value="NOT_ANNOTATED_CDS"/>
    <property type="molecule type" value="Genomic_DNA"/>
</dbReference>
<feature type="domain" description="Helicase C-terminal" evidence="3">
    <location>
        <begin position="295"/>
        <end position="449"/>
    </location>
</feature>
<feature type="domain" description="Helicase ATP-binding" evidence="2">
    <location>
        <begin position="50"/>
        <end position="206"/>
    </location>
</feature>
<dbReference type="PANTHER" id="PTHR45766:SF6">
    <property type="entry name" value="SWI_SNF-RELATED MATRIX-ASSOCIATED ACTIN-DEPENDENT REGULATOR OF CHROMATIN SUBFAMILY A-LIKE PROTEIN 1"/>
    <property type="match status" value="1"/>
</dbReference>
<dbReference type="SMART" id="SM00490">
    <property type="entry name" value="HELICc"/>
    <property type="match status" value="1"/>
</dbReference>
<dbReference type="PROSITE" id="PS51194">
    <property type="entry name" value="HELICASE_CTER"/>
    <property type="match status" value="1"/>
</dbReference>
<sequence length="511" mass="58535">MNPYIIAEPIPQKVLNILLKPVEKYNYDCLNSLDPHIFDKLLPFQKDSVCFAINRRGRVYLADEMGLGKTYQAIAIADFYREDMPMLIVTTASTKDSWAKHVRELLPYINCQQIVTLSSKDNYFGDSKVLLTSYNMMERHSSKLLEKSFGIIIFDESHNLKNPKAKCTIHADLLAKKAKHVIMISGTPALSRPVELFSQLQMLDSFFMNYQTYTTRYCEGKRTCYGWEANGQSNLKELKIVLEKKFMIRRVKSDVITLEQKTRETVTLNHDLIWSNDSDKEDLETKIKVKAVCAYLKGLVKEKKKFIVFAHHNVMINAITNFLYDENIDFIKITGQTKTDLRAGYVQKFQTSTSCKVALLSLKACNAGITLTAAQLLIFAELDWNPSTLAQAESRAHRIGQEGEVKCIYLLAHQTADDVIWKMLKEKQRVLNKAGLFSEDLEDASHSLAPITSPQKPINKYFTPTKNMRNEESKDHSKVFESDEDDEVLANLDYKELLKDDDDEDLANLDF</sequence>
<dbReference type="HOGENOM" id="CLU_000315_33_4_1"/>
<dbReference type="GO" id="GO:0006281">
    <property type="term" value="P:DNA repair"/>
    <property type="evidence" value="ECO:0007669"/>
    <property type="project" value="TreeGrafter"/>
</dbReference>
<dbReference type="GO" id="GO:0031297">
    <property type="term" value="P:replication fork processing"/>
    <property type="evidence" value="ECO:0007669"/>
    <property type="project" value="TreeGrafter"/>
</dbReference>
<proteinExistence type="predicted"/>
<dbReference type="Gene3D" id="3.40.50.300">
    <property type="entry name" value="P-loop containing nucleotide triphosphate hydrolases"/>
    <property type="match status" value="1"/>
</dbReference>
<organism evidence="4 5">
    <name type="scientific">Megaselia scalaris</name>
    <name type="common">Humpbacked fly</name>
    <name type="synonym">Phora scalaris</name>
    <dbReference type="NCBI Taxonomy" id="36166"/>
    <lineage>
        <taxon>Eukaryota</taxon>
        <taxon>Metazoa</taxon>
        <taxon>Ecdysozoa</taxon>
        <taxon>Arthropoda</taxon>
        <taxon>Hexapoda</taxon>
        <taxon>Insecta</taxon>
        <taxon>Pterygota</taxon>
        <taxon>Neoptera</taxon>
        <taxon>Endopterygota</taxon>
        <taxon>Diptera</taxon>
        <taxon>Brachycera</taxon>
        <taxon>Muscomorpha</taxon>
        <taxon>Platypezoidea</taxon>
        <taxon>Phoridae</taxon>
        <taxon>Megaseliini</taxon>
        <taxon>Megaselia</taxon>
    </lineage>
</organism>
<dbReference type="InterPro" id="IPR027417">
    <property type="entry name" value="P-loop_NTPase"/>
</dbReference>
<evidence type="ECO:0000256" key="1">
    <source>
        <dbReference type="ARBA" id="ARBA00022801"/>
    </source>
</evidence>
<dbReference type="Pfam" id="PF00271">
    <property type="entry name" value="Helicase_C"/>
    <property type="match status" value="1"/>
</dbReference>
<dbReference type="InterPro" id="IPR049730">
    <property type="entry name" value="SNF2/RAD54-like_C"/>
</dbReference>
<dbReference type="GO" id="GO:0016787">
    <property type="term" value="F:hydrolase activity"/>
    <property type="evidence" value="ECO:0007669"/>
    <property type="project" value="UniProtKB-KW"/>
</dbReference>
<dbReference type="InterPro" id="IPR038718">
    <property type="entry name" value="SNF2-like_sf"/>
</dbReference>
<reference evidence="5" key="1">
    <citation type="submission" date="2013-02" db="EMBL/GenBank/DDBJ databases">
        <authorList>
            <person name="Hughes D."/>
        </authorList>
    </citation>
    <scope>NUCLEOTIDE SEQUENCE</scope>
    <source>
        <strain>Durham</strain>
        <strain evidence="5">NC isolate 2 -- Noor lab</strain>
    </source>
</reference>
<keyword evidence="1" id="KW-0378">Hydrolase</keyword>
<dbReference type="PROSITE" id="PS51192">
    <property type="entry name" value="HELICASE_ATP_BIND_1"/>
    <property type="match status" value="1"/>
</dbReference>
<dbReference type="CDD" id="cd18793">
    <property type="entry name" value="SF2_C_SNF"/>
    <property type="match status" value="1"/>
</dbReference>
<dbReference type="InterPro" id="IPR014001">
    <property type="entry name" value="Helicase_ATP-bd"/>
</dbReference>
<dbReference type="InterPro" id="IPR000330">
    <property type="entry name" value="SNF2_N"/>
</dbReference>
<dbReference type="Pfam" id="PF00176">
    <property type="entry name" value="SNF2-rel_dom"/>
    <property type="match status" value="1"/>
</dbReference>
<protein>
    <recommendedName>
        <fullName evidence="6">SWI/SNF-related matrix-associated actin-dependent regulator of chromatin subfamily A-like protein 1</fullName>
    </recommendedName>
</protein>
<dbReference type="Proteomes" id="UP000015102">
    <property type="component" value="Unassembled WGS sequence"/>
</dbReference>
<dbReference type="SUPFAM" id="SSF52540">
    <property type="entry name" value="P-loop containing nucleoside triphosphate hydrolases"/>
    <property type="match status" value="2"/>
</dbReference>
<dbReference type="PANTHER" id="PTHR45766">
    <property type="entry name" value="DNA ANNEALING HELICASE AND ENDONUCLEASE ZRANB3 FAMILY MEMBER"/>
    <property type="match status" value="1"/>
</dbReference>